<dbReference type="InterPro" id="IPR011990">
    <property type="entry name" value="TPR-like_helical_dom_sf"/>
</dbReference>
<dbReference type="SUPFAM" id="SSF48452">
    <property type="entry name" value="TPR-like"/>
    <property type="match status" value="1"/>
</dbReference>
<evidence type="ECO:0008006" key="3">
    <source>
        <dbReference type="Google" id="ProtNLM"/>
    </source>
</evidence>
<gene>
    <name evidence="1" type="ORF">TPELB_04840</name>
</gene>
<reference evidence="1 2" key="1">
    <citation type="submission" date="2024-04" db="EMBL/GenBank/DDBJ databases">
        <title>Isolation and characterization of novel acetogenic strains of the genera Terrisporobacter and Acetoanaerobium.</title>
        <authorList>
            <person name="Boeer T."/>
            <person name="Schueler M.A."/>
            <person name="Lueschen A."/>
            <person name="Eysell L."/>
            <person name="Droege J."/>
            <person name="Heinemann M."/>
            <person name="Engelhardt L."/>
            <person name="Basen M."/>
            <person name="Daniel R."/>
        </authorList>
    </citation>
    <scope>NUCLEOTIDE SEQUENCE [LARGE SCALE GENOMIC DNA]</scope>
    <source>
        <strain evidence="1 2">ELB</strain>
    </source>
</reference>
<accession>A0ABZ3F8Q9</accession>
<sequence length="138" mass="16117">MELDDKIYEQIMELSDEGNELIEEGKFHESIEVLKKALNLIPQPKDIWEASTWIYATLGDASFLANDYEGCLNYMFEALKCPDGIGNPFILLRIGQCFFELDNMHKAKEYLLQAYMLEGKEIFEEDDEKYFEIVKNLI</sequence>
<dbReference type="EMBL" id="CP154622">
    <property type="protein sequence ID" value="XAM40182.1"/>
    <property type="molecule type" value="Genomic_DNA"/>
</dbReference>
<dbReference type="InterPro" id="IPR019734">
    <property type="entry name" value="TPR_rpt"/>
</dbReference>
<dbReference type="Pfam" id="PF13181">
    <property type="entry name" value="TPR_8"/>
    <property type="match status" value="2"/>
</dbReference>
<dbReference type="Gene3D" id="1.25.40.10">
    <property type="entry name" value="Tetratricopeptide repeat domain"/>
    <property type="match status" value="1"/>
</dbReference>
<proteinExistence type="predicted"/>
<dbReference type="SMART" id="SM00028">
    <property type="entry name" value="TPR"/>
    <property type="match status" value="3"/>
</dbReference>
<evidence type="ECO:0000313" key="1">
    <source>
        <dbReference type="EMBL" id="XAM40182.1"/>
    </source>
</evidence>
<protein>
    <recommendedName>
        <fullName evidence="3">Tetratricopeptide repeat protein</fullName>
    </recommendedName>
</protein>
<name>A0ABZ3F8Q9_9FIRM</name>
<dbReference type="Proteomes" id="UP001477947">
    <property type="component" value="Chromosome"/>
</dbReference>
<keyword evidence="2" id="KW-1185">Reference proteome</keyword>
<dbReference type="RefSeq" id="WP_343338342.1">
    <property type="nucleotide sequence ID" value="NZ_CP154622.1"/>
</dbReference>
<evidence type="ECO:0000313" key="2">
    <source>
        <dbReference type="Proteomes" id="UP001477947"/>
    </source>
</evidence>
<organism evidence="1 2">
    <name type="scientific">Terrisporobacter petrolearius</name>
    <dbReference type="NCBI Taxonomy" id="1460447"/>
    <lineage>
        <taxon>Bacteria</taxon>
        <taxon>Bacillati</taxon>
        <taxon>Bacillota</taxon>
        <taxon>Clostridia</taxon>
        <taxon>Peptostreptococcales</taxon>
        <taxon>Peptostreptococcaceae</taxon>
        <taxon>Terrisporobacter</taxon>
    </lineage>
</organism>